<name>A0A011VNR7_9HYPH</name>
<dbReference type="EMBL" id="JENY01000003">
    <property type="protein sequence ID" value="EXL10010.1"/>
    <property type="molecule type" value="Genomic_DNA"/>
</dbReference>
<evidence type="ECO:0000313" key="3">
    <source>
        <dbReference type="Proteomes" id="UP000019849"/>
    </source>
</evidence>
<dbReference type="EMBL" id="SNZF01000001">
    <property type="protein sequence ID" value="TDR38184.1"/>
    <property type="molecule type" value="Genomic_DNA"/>
</dbReference>
<dbReference type="Gene3D" id="3.40.50.300">
    <property type="entry name" value="P-loop containing nucleotide triphosphate hydrolases"/>
    <property type="match status" value="1"/>
</dbReference>
<dbReference type="Proteomes" id="UP000019849">
    <property type="component" value="Unassembled WGS sequence"/>
</dbReference>
<organism evidence="1 3">
    <name type="scientific">Aquamicrobium defluvii</name>
    <dbReference type="NCBI Taxonomy" id="69279"/>
    <lineage>
        <taxon>Bacteria</taxon>
        <taxon>Pseudomonadati</taxon>
        <taxon>Pseudomonadota</taxon>
        <taxon>Alphaproteobacteria</taxon>
        <taxon>Hyphomicrobiales</taxon>
        <taxon>Phyllobacteriaceae</taxon>
        <taxon>Aquamicrobium</taxon>
    </lineage>
</organism>
<dbReference type="Proteomes" id="UP000294958">
    <property type="component" value="Unassembled WGS sequence"/>
</dbReference>
<dbReference type="OrthoDB" id="7786248at2"/>
<keyword evidence="4" id="KW-1185">Reference proteome</keyword>
<sequence>MIRQQDTGFQTGFDITGTGRVAGLRMKPVSIGSAVYRIVETGTACAAFVSPEGVGAATASLPVARELSQLGLRVVLVDLTVAGVVSLPMLGTVSLPGITDLLAGTGRTGHAIHADRCGDCGIVPVGTADPASAMRFAARLPAILQALVSTFDVVVVECGPASPGSLRWLGSGDIDVFISVAGDRNPADEKTRSGIRDRFPDAVAVMNPHRKKD</sequence>
<reference evidence="2 4" key="2">
    <citation type="submission" date="2019-03" db="EMBL/GenBank/DDBJ databases">
        <title>Genomic Encyclopedia of Type Strains, Phase IV (KMG-IV): sequencing the most valuable type-strain genomes for metagenomic binning, comparative biology and taxonomic classification.</title>
        <authorList>
            <person name="Goeker M."/>
        </authorList>
    </citation>
    <scope>NUCLEOTIDE SEQUENCE [LARGE SCALE GENOMIC DNA]</scope>
    <source>
        <strain evidence="2 4">DSM 11603</strain>
    </source>
</reference>
<evidence type="ECO:0000313" key="1">
    <source>
        <dbReference type="EMBL" id="EXL10010.1"/>
    </source>
</evidence>
<proteinExistence type="predicted"/>
<dbReference type="SUPFAM" id="SSF52540">
    <property type="entry name" value="P-loop containing nucleoside triphosphate hydrolases"/>
    <property type="match status" value="1"/>
</dbReference>
<dbReference type="InterPro" id="IPR027417">
    <property type="entry name" value="P-loop_NTPase"/>
</dbReference>
<reference evidence="1 3" key="1">
    <citation type="submission" date="2014-02" db="EMBL/GenBank/DDBJ databases">
        <title>Aquamicrobium defluvii Genome sequencing.</title>
        <authorList>
            <person name="Wang X."/>
        </authorList>
    </citation>
    <scope>NUCLEOTIDE SEQUENCE [LARGE SCALE GENOMIC DNA]</scope>
    <source>
        <strain evidence="1 3">W13Z1</strain>
    </source>
</reference>
<dbReference type="RefSeq" id="WP_035023609.1">
    <property type="nucleotide sequence ID" value="NZ_KK073879.1"/>
</dbReference>
<dbReference type="eggNOG" id="COG0489">
    <property type="taxonomic scope" value="Bacteria"/>
</dbReference>
<evidence type="ECO:0000313" key="4">
    <source>
        <dbReference type="Proteomes" id="UP000294958"/>
    </source>
</evidence>
<evidence type="ECO:0000313" key="2">
    <source>
        <dbReference type="EMBL" id="TDR38184.1"/>
    </source>
</evidence>
<dbReference type="STRING" id="69279.BG36_14350"/>
<protein>
    <submittedName>
        <fullName evidence="1">Uncharacterized protein</fullName>
    </submittedName>
</protein>
<comment type="caution">
    <text evidence="1">The sequence shown here is derived from an EMBL/GenBank/DDBJ whole genome shotgun (WGS) entry which is preliminary data.</text>
</comment>
<dbReference type="AlphaFoldDB" id="A0A011VNR7"/>
<dbReference type="PATRIC" id="fig|69279.3.peg.725"/>
<dbReference type="HOGENOM" id="CLU_1253973_0_0_5"/>
<gene>
    <name evidence="1" type="ORF">BG36_14350</name>
    <name evidence="2" type="ORF">DES43_101254</name>
</gene>
<accession>A0A011VNR7</accession>